<organism evidence="3 4">
    <name type="scientific">Malacoplasma iowae DK-CPA</name>
    <dbReference type="NCBI Taxonomy" id="1394179"/>
    <lineage>
        <taxon>Bacteria</taxon>
        <taxon>Bacillati</taxon>
        <taxon>Mycoplasmatota</taxon>
        <taxon>Mycoplasmoidales</taxon>
        <taxon>Mycoplasmoidaceae</taxon>
        <taxon>Malacoplasma</taxon>
    </lineage>
</organism>
<name>A0A084U314_MALIO</name>
<dbReference type="AlphaFoldDB" id="A0A084U314"/>
<dbReference type="InterPro" id="IPR018294">
    <property type="entry name" value="ISPD_synthase_CS"/>
</dbReference>
<dbReference type="RefSeq" id="WP_004024664.1">
    <property type="nucleotide sequence ID" value="NZ_AWQU01000085.1"/>
</dbReference>
<dbReference type="InterPro" id="IPR029044">
    <property type="entry name" value="Nucleotide-diphossugar_trans"/>
</dbReference>
<gene>
    <name evidence="3" type="primary">ispD</name>
    <name evidence="3" type="ORF">P271_183</name>
</gene>
<protein>
    <submittedName>
        <fullName evidence="3">4-diphosphocytidyl-2-methyl-D-erythritol synthase</fullName>
    </submittedName>
</protein>
<dbReference type="GeneID" id="96866312"/>
<dbReference type="PANTHER" id="PTHR32125">
    <property type="entry name" value="2-C-METHYL-D-ERYTHRITOL 4-PHOSPHATE CYTIDYLYLTRANSFERASE, CHLOROPLASTIC"/>
    <property type="match status" value="1"/>
</dbReference>
<evidence type="ECO:0000313" key="3">
    <source>
        <dbReference type="EMBL" id="KFB07350.1"/>
    </source>
</evidence>
<sequence>MNIAIILAAGVGERINSSLPKQFLPLGDNKRVYHYSLNAFYINPNIDLIFFVTNSEYVEHIKAEIKDKYVDKKIIVCSGGTTRYDSLNNAIKVINDTIAYKVFDINIITHDAARPFVSQSLINNHIEKLEYFGVVNTIIPSIDSLLEMDINNNILSYPNRSKFYCVQTPQSFKLRSYNQLITNFYDQEINDVIKLFYLNNVVISNVIGEPRNFKITTEFDYQIAVKIVS</sequence>
<dbReference type="CDD" id="cd02516">
    <property type="entry name" value="CDP-ME_synthetase"/>
    <property type="match status" value="1"/>
</dbReference>
<dbReference type="Proteomes" id="UP000028523">
    <property type="component" value="Unassembled WGS sequence"/>
</dbReference>
<reference evidence="3 4" key="1">
    <citation type="journal article" date="2014" name="PLoS ONE">
        <title>Reduction of Hydrogen Peroxide Accumulation and Toxicity by a Catalase from Mycoplasma iowae.</title>
        <authorList>
            <person name="Pritchard R.E."/>
            <person name="Prassinos A.J."/>
            <person name="Osborne J.D."/>
            <person name="Raviv Z."/>
            <person name="Balish M.F."/>
        </authorList>
    </citation>
    <scope>NUCLEOTIDE SEQUENCE [LARGE SCALE GENOMIC DNA]</scope>
    <source>
        <strain evidence="3 4">DK-CPA</strain>
    </source>
</reference>
<dbReference type="PANTHER" id="PTHR32125:SF8">
    <property type="entry name" value="RIBITOL-5-PHOSPHATE CYTIDYLYLTRANSFERASE"/>
    <property type="match status" value="1"/>
</dbReference>
<comment type="caution">
    <text evidence="3">The sequence shown here is derived from an EMBL/GenBank/DDBJ whole genome shotgun (WGS) entry which is preliminary data.</text>
</comment>
<dbReference type="EMBL" id="AWQU01000085">
    <property type="protein sequence ID" value="KFB07350.1"/>
    <property type="molecule type" value="Genomic_DNA"/>
</dbReference>
<dbReference type="GO" id="GO:0008299">
    <property type="term" value="P:isoprenoid biosynthetic process"/>
    <property type="evidence" value="ECO:0007669"/>
    <property type="project" value="InterPro"/>
</dbReference>
<dbReference type="SUPFAM" id="SSF53448">
    <property type="entry name" value="Nucleotide-diphospho-sugar transferases"/>
    <property type="match status" value="1"/>
</dbReference>
<dbReference type="PROSITE" id="PS01295">
    <property type="entry name" value="ISPD"/>
    <property type="match status" value="1"/>
</dbReference>
<keyword evidence="4" id="KW-1185">Reference proteome</keyword>
<evidence type="ECO:0000256" key="1">
    <source>
        <dbReference type="ARBA" id="ARBA00022679"/>
    </source>
</evidence>
<dbReference type="InterPro" id="IPR034683">
    <property type="entry name" value="IspD/TarI"/>
</dbReference>
<dbReference type="Pfam" id="PF01128">
    <property type="entry name" value="IspD"/>
    <property type="match status" value="1"/>
</dbReference>
<keyword evidence="2" id="KW-0548">Nucleotidyltransferase</keyword>
<keyword evidence="1" id="KW-0808">Transferase</keyword>
<evidence type="ECO:0000256" key="2">
    <source>
        <dbReference type="ARBA" id="ARBA00022695"/>
    </source>
</evidence>
<accession>A0A084U314</accession>
<dbReference type="NCBIfam" id="NF001183">
    <property type="entry name" value="PRK00155.1-3"/>
    <property type="match status" value="1"/>
</dbReference>
<proteinExistence type="predicted"/>
<dbReference type="Gene3D" id="3.90.550.10">
    <property type="entry name" value="Spore Coat Polysaccharide Biosynthesis Protein SpsA, Chain A"/>
    <property type="match status" value="1"/>
</dbReference>
<dbReference type="GO" id="GO:0050518">
    <property type="term" value="F:2-C-methyl-D-erythritol 4-phosphate cytidylyltransferase activity"/>
    <property type="evidence" value="ECO:0007669"/>
    <property type="project" value="TreeGrafter"/>
</dbReference>
<dbReference type="InterPro" id="IPR050088">
    <property type="entry name" value="IspD/TarI_cytidylyltransf_bact"/>
</dbReference>
<evidence type="ECO:0000313" key="4">
    <source>
        <dbReference type="Proteomes" id="UP000028523"/>
    </source>
</evidence>